<evidence type="ECO:0000313" key="2">
    <source>
        <dbReference type="EMBL" id="EAX49044.1"/>
    </source>
</evidence>
<protein>
    <submittedName>
        <fullName evidence="2">Uncharacterized protein</fullName>
    </submittedName>
</protein>
<sequence length="80" mass="9280" precursor="true">MKSRSLRSPRLNNYFHVFVVPIIGMIIFASFVVLHFSGVDGSVYAVFFGVRGYRKFWGGRKRTFFPEFLFINTNFGNKCS</sequence>
<comment type="caution">
    <text evidence="2">The sequence shown here is derived from an EMBL/GenBank/DDBJ whole genome shotgun (WGS) entry which is preliminary data.</text>
</comment>
<dbReference type="Proteomes" id="UP000005139">
    <property type="component" value="Unassembled WGS sequence"/>
</dbReference>
<proteinExistence type="predicted"/>
<keyword evidence="1" id="KW-0812">Transmembrane</keyword>
<name>A1HM95_9FIRM</name>
<dbReference type="AlphaFoldDB" id="A1HM95"/>
<evidence type="ECO:0000313" key="3">
    <source>
        <dbReference type="Proteomes" id="UP000005139"/>
    </source>
</evidence>
<organism evidence="2 3">
    <name type="scientific">Thermosinus carboxydivorans Nor1</name>
    <dbReference type="NCBI Taxonomy" id="401526"/>
    <lineage>
        <taxon>Bacteria</taxon>
        <taxon>Bacillati</taxon>
        <taxon>Bacillota</taxon>
        <taxon>Negativicutes</taxon>
        <taxon>Selenomonadales</taxon>
        <taxon>Sporomusaceae</taxon>
        <taxon>Thermosinus</taxon>
    </lineage>
</organism>
<keyword evidence="3" id="KW-1185">Reference proteome</keyword>
<reference evidence="2 3" key="1">
    <citation type="submission" date="2007-01" db="EMBL/GenBank/DDBJ databases">
        <title>Annotation of the draft genome assembly of Thermosinus carboxydivorans Nor1.</title>
        <authorList>
            <consortium name="US DOE Joint Genome Institute (JGI-ORNL)"/>
            <person name="Larimer F."/>
            <person name="Land M."/>
            <person name="Hauser L."/>
        </authorList>
    </citation>
    <scope>NUCLEOTIDE SEQUENCE [LARGE SCALE GENOMIC DNA]</scope>
    <source>
        <strain evidence="2 3">Nor1</strain>
    </source>
</reference>
<keyword evidence="1" id="KW-1133">Transmembrane helix</keyword>
<reference evidence="2 3" key="2">
    <citation type="submission" date="2007-01" db="EMBL/GenBank/DDBJ databases">
        <title>Sequencing of the draft genome and assembly of Thermosinus carboxydivorans Nor1.</title>
        <authorList>
            <consortium name="US DOE Joint Genome Institute (JGI-PGF)"/>
            <person name="Copeland A."/>
            <person name="Lucas S."/>
            <person name="Lapidus A."/>
            <person name="Barry K."/>
            <person name="Glavina del Rio T."/>
            <person name="Dalin E."/>
            <person name="Tice H."/>
            <person name="Bruce D."/>
            <person name="Pitluck S."/>
            <person name="Richardson P."/>
        </authorList>
    </citation>
    <scope>NUCLEOTIDE SEQUENCE [LARGE SCALE GENOMIC DNA]</scope>
    <source>
        <strain evidence="2 3">Nor1</strain>
    </source>
</reference>
<dbReference type="EMBL" id="AAWL01000001">
    <property type="protein sequence ID" value="EAX49044.1"/>
    <property type="molecule type" value="Genomic_DNA"/>
</dbReference>
<keyword evidence="1" id="KW-0472">Membrane</keyword>
<evidence type="ECO:0000256" key="1">
    <source>
        <dbReference type="SAM" id="Phobius"/>
    </source>
</evidence>
<feature type="transmembrane region" description="Helical" evidence="1">
    <location>
        <begin position="12"/>
        <end position="34"/>
    </location>
</feature>
<accession>A1HM95</accession>
<gene>
    <name evidence="2" type="ORF">TcarDRAFT_2733</name>
</gene>